<dbReference type="EMBL" id="UINC01117448">
    <property type="protein sequence ID" value="SVC89877.1"/>
    <property type="molecule type" value="Genomic_DNA"/>
</dbReference>
<protein>
    <submittedName>
        <fullName evidence="1">Uncharacterized protein</fullName>
    </submittedName>
</protein>
<reference evidence="1" key="1">
    <citation type="submission" date="2018-05" db="EMBL/GenBank/DDBJ databases">
        <authorList>
            <person name="Lanie J.A."/>
            <person name="Ng W.-L."/>
            <person name="Kazmierczak K.M."/>
            <person name="Andrzejewski T.M."/>
            <person name="Davidsen T.M."/>
            <person name="Wayne K.J."/>
            <person name="Tettelin H."/>
            <person name="Glass J.I."/>
            <person name="Rusch D."/>
            <person name="Podicherti R."/>
            <person name="Tsui H.-C.T."/>
            <person name="Winkler M.E."/>
        </authorList>
    </citation>
    <scope>NUCLEOTIDE SEQUENCE</scope>
</reference>
<feature type="non-terminal residue" evidence="1">
    <location>
        <position position="28"/>
    </location>
</feature>
<accession>A0A382QY16</accession>
<gene>
    <name evidence="1" type="ORF">METZ01_LOCUS342731</name>
</gene>
<proteinExistence type="predicted"/>
<organism evidence="1">
    <name type="scientific">marine metagenome</name>
    <dbReference type="NCBI Taxonomy" id="408172"/>
    <lineage>
        <taxon>unclassified sequences</taxon>
        <taxon>metagenomes</taxon>
        <taxon>ecological metagenomes</taxon>
    </lineage>
</organism>
<feature type="non-terminal residue" evidence="1">
    <location>
        <position position="1"/>
    </location>
</feature>
<name>A0A382QY16_9ZZZZ</name>
<sequence>VVKHKYSYGGKKGMYEVGCFYNNHMVDP</sequence>
<dbReference type="AlphaFoldDB" id="A0A382QY16"/>
<evidence type="ECO:0000313" key="1">
    <source>
        <dbReference type="EMBL" id="SVC89877.1"/>
    </source>
</evidence>